<evidence type="ECO:0000313" key="2">
    <source>
        <dbReference type="Proteomes" id="UP000269721"/>
    </source>
</evidence>
<accession>A0A4P9WJ71</accession>
<name>A0A4P9WJ71_9FUNG</name>
<gene>
    <name evidence="1" type="ORF">BDK51DRAFT_52374</name>
</gene>
<sequence length="204" mass="22479">MPTSPVSISKALLVTDIFPTLDNDEVPKLVKINISCVDMFPVDPLTKENDSDNEKEDPGADDVEKLIPVAEFIENNPVLVMLDVDPTNKENDSLLVMFKLDTLTVASDTAEIDKVDPLVTFISETVEIESCPPLVNVALPEVVLIDKEVLAARVTLFESTCTRVEPDILIESGLPRTTLYPKTDRTLLSSTETQFPLDHLIAET</sequence>
<dbReference type="EMBL" id="KZ994425">
    <property type="protein sequence ID" value="RKO92961.1"/>
    <property type="molecule type" value="Genomic_DNA"/>
</dbReference>
<protein>
    <submittedName>
        <fullName evidence="1">Uncharacterized protein</fullName>
    </submittedName>
</protein>
<dbReference type="AlphaFoldDB" id="A0A4P9WJ71"/>
<dbReference type="Proteomes" id="UP000269721">
    <property type="component" value="Unassembled WGS sequence"/>
</dbReference>
<proteinExistence type="predicted"/>
<keyword evidence="2" id="KW-1185">Reference proteome</keyword>
<reference evidence="2" key="1">
    <citation type="journal article" date="2018" name="Nat. Microbiol.">
        <title>Leveraging single-cell genomics to expand the fungal tree of life.</title>
        <authorList>
            <person name="Ahrendt S.R."/>
            <person name="Quandt C.A."/>
            <person name="Ciobanu D."/>
            <person name="Clum A."/>
            <person name="Salamov A."/>
            <person name="Andreopoulos B."/>
            <person name="Cheng J.F."/>
            <person name="Woyke T."/>
            <person name="Pelin A."/>
            <person name="Henrissat B."/>
            <person name="Reynolds N.K."/>
            <person name="Benny G.L."/>
            <person name="Smith M.E."/>
            <person name="James T.Y."/>
            <person name="Grigoriev I.V."/>
        </authorList>
    </citation>
    <scope>NUCLEOTIDE SEQUENCE [LARGE SCALE GENOMIC DNA]</scope>
</reference>
<organism evidence="1 2">
    <name type="scientific">Blyttiomyces helicus</name>
    <dbReference type="NCBI Taxonomy" id="388810"/>
    <lineage>
        <taxon>Eukaryota</taxon>
        <taxon>Fungi</taxon>
        <taxon>Fungi incertae sedis</taxon>
        <taxon>Chytridiomycota</taxon>
        <taxon>Chytridiomycota incertae sedis</taxon>
        <taxon>Chytridiomycetes</taxon>
        <taxon>Chytridiomycetes incertae sedis</taxon>
        <taxon>Blyttiomyces</taxon>
    </lineage>
</organism>
<evidence type="ECO:0000313" key="1">
    <source>
        <dbReference type="EMBL" id="RKO92961.1"/>
    </source>
</evidence>